<comment type="caution">
    <text evidence="1">The sequence shown here is derived from an EMBL/GenBank/DDBJ whole genome shotgun (WGS) entry which is preliminary data.</text>
</comment>
<organism evidence="1 2">
    <name type="scientific">Symbiodinium natans</name>
    <dbReference type="NCBI Taxonomy" id="878477"/>
    <lineage>
        <taxon>Eukaryota</taxon>
        <taxon>Sar</taxon>
        <taxon>Alveolata</taxon>
        <taxon>Dinophyceae</taxon>
        <taxon>Suessiales</taxon>
        <taxon>Symbiodiniaceae</taxon>
        <taxon>Symbiodinium</taxon>
    </lineage>
</organism>
<dbReference type="EMBL" id="CAJNDS010000360">
    <property type="protein sequence ID" value="CAE7197682.1"/>
    <property type="molecule type" value="Genomic_DNA"/>
</dbReference>
<reference evidence="1" key="1">
    <citation type="submission" date="2021-02" db="EMBL/GenBank/DDBJ databases">
        <authorList>
            <person name="Dougan E. K."/>
            <person name="Rhodes N."/>
            <person name="Thang M."/>
            <person name="Chan C."/>
        </authorList>
    </citation>
    <scope>NUCLEOTIDE SEQUENCE</scope>
</reference>
<dbReference type="Proteomes" id="UP000604046">
    <property type="component" value="Unassembled WGS sequence"/>
</dbReference>
<gene>
    <name evidence="1" type="ORF">SNAT2548_LOCUS5626</name>
</gene>
<sequence length="126" mass="14091">MRFDQVYQRYMISGANADFTTMCIDLDMLNYDSGKSLDDDSKKMLRANGLLILCALATSQVLLPKSLPKGECARMWSEVIMTSTVNKGQCTPEDLENALARLWGLSSDHQKRILSAAVDKLTCHEQ</sequence>
<protein>
    <submittedName>
        <fullName evidence="1">Uncharacterized protein</fullName>
    </submittedName>
</protein>
<accession>A0A812J2R0</accession>
<proteinExistence type="predicted"/>
<evidence type="ECO:0000313" key="1">
    <source>
        <dbReference type="EMBL" id="CAE7197682.1"/>
    </source>
</evidence>
<keyword evidence="2" id="KW-1185">Reference proteome</keyword>
<name>A0A812J2R0_9DINO</name>
<evidence type="ECO:0000313" key="2">
    <source>
        <dbReference type="Proteomes" id="UP000604046"/>
    </source>
</evidence>
<dbReference type="AlphaFoldDB" id="A0A812J2R0"/>